<evidence type="ECO:0000259" key="1">
    <source>
        <dbReference type="PROSITE" id="PS50969"/>
    </source>
</evidence>
<feature type="domain" description="FCP1 homology" evidence="1">
    <location>
        <begin position="1"/>
        <end position="142"/>
    </location>
</feature>
<dbReference type="InterPro" id="IPR023214">
    <property type="entry name" value="HAD_sf"/>
</dbReference>
<gene>
    <name evidence="2" type="ordered locus">EROM_010120</name>
</gene>
<dbReference type="HOGENOM" id="CLU_122489_0_0_1"/>
<evidence type="ECO:0000313" key="3">
    <source>
        <dbReference type="Proteomes" id="UP000010094"/>
    </source>
</evidence>
<organism evidence="2 3">
    <name type="scientific">Encephalitozoon romaleae (strain SJ-2008)</name>
    <name type="common">Microsporidian parasite</name>
    <dbReference type="NCBI Taxonomy" id="1178016"/>
    <lineage>
        <taxon>Eukaryota</taxon>
        <taxon>Fungi</taxon>
        <taxon>Fungi incertae sedis</taxon>
        <taxon>Microsporidia</taxon>
        <taxon>Unikaryonidae</taxon>
        <taxon>Encephalitozoon</taxon>
    </lineage>
</organism>
<reference evidence="2 3" key="1">
    <citation type="journal article" date="2012" name="Proc. Natl. Acad. Sci. U.S.A.">
        <title>Gain and loss of multiple functionally related, horizontally transferred genes in the reduced genomes of two microsporidian parasites.</title>
        <authorList>
            <person name="Pombert J.-F."/>
            <person name="Selman M."/>
            <person name="Burki F."/>
            <person name="Bardell F.T."/>
            <person name="Farinelli L."/>
            <person name="Solter L.F."/>
            <person name="Whitman D.W."/>
            <person name="Weiss L.M."/>
            <person name="Corradi N."/>
            <person name="Keeling P.J."/>
        </authorList>
    </citation>
    <scope>NUCLEOTIDE SEQUENCE [LARGE SCALE GENOMIC DNA]</scope>
    <source>
        <strain evidence="2 3">SJ-2008</strain>
    </source>
</reference>
<dbReference type="InterPro" id="IPR036412">
    <property type="entry name" value="HAD-like_sf"/>
</dbReference>
<sequence length="160" mass="18559">MGIEPDMKFKSYLVYNRPNLDLLIKFLKTHDTSYVLWTTGMRRNATNLINHLSHVGFNEYLGWYSQLDCKAGKVKLDSECNLWVKDLNVVARNHNVDVERCILVDDSIDKSVHTQNFICCPEYIPGTEDDGIKYICKHLDDFFECKEECIAKKLVYGEKG</sequence>
<proteinExistence type="predicted"/>
<dbReference type="Gene3D" id="3.40.50.1000">
    <property type="entry name" value="HAD superfamily/HAD-like"/>
    <property type="match status" value="1"/>
</dbReference>
<evidence type="ECO:0000313" key="2">
    <source>
        <dbReference type="EMBL" id="AFN82357.1"/>
    </source>
</evidence>
<dbReference type="GeneID" id="20520638"/>
<accession>I7APW9</accession>
<protein>
    <recommendedName>
        <fullName evidence="1">FCP1 homology domain-containing protein</fullName>
    </recommendedName>
</protein>
<dbReference type="EMBL" id="CP003518">
    <property type="protein sequence ID" value="AFN82357.1"/>
    <property type="molecule type" value="Genomic_DNA"/>
</dbReference>
<dbReference type="PROSITE" id="PS50969">
    <property type="entry name" value="FCP1"/>
    <property type="match status" value="1"/>
</dbReference>
<dbReference type="InterPro" id="IPR004274">
    <property type="entry name" value="FCP1_dom"/>
</dbReference>
<dbReference type="KEGG" id="ero:EROM_010120"/>
<dbReference type="RefSeq" id="XP_009263854.1">
    <property type="nucleotide sequence ID" value="XM_009265579.1"/>
</dbReference>
<name>I7APW9_ENCRO</name>
<dbReference type="VEuPathDB" id="MicrosporidiaDB:EROM_010120"/>
<dbReference type="Pfam" id="PF03031">
    <property type="entry name" value="NIF"/>
    <property type="match status" value="1"/>
</dbReference>
<dbReference type="SUPFAM" id="SSF56784">
    <property type="entry name" value="HAD-like"/>
    <property type="match status" value="1"/>
</dbReference>
<dbReference type="OrthoDB" id="1711508at2759"/>
<dbReference type="Proteomes" id="UP000010094">
    <property type="component" value="Chromosome I"/>
</dbReference>
<dbReference type="AlphaFoldDB" id="I7APW9"/>
<keyword evidence="3" id="KW-1185">Reference proteome</keyword>